<feature type="region of interest" description="Disordered" evidence="1">
    <location>
        <begin position="187"/>
        <end position="207"/>
    </location>
</feature>
<evidence type="ECO:0000256" key="1">
    <source>
        <dbReference type="SAM" id="MobiDB-lite"/>
    </source>
</evidence>
<dbReference type="EMBL" id="RJKN01000006">
    <property type="protein sequence ID" value="ROP34597.1"/>
    <property type="molecule type" value="Genomic_DNA"/>
</dbReference>
<sequence length="207" mass="22425">MATPYKRLVRSTLTAAEQREMIDVDVRAADLARFLDDESDAIDAAHIFNAGSMSIQNIVGELLRVLMGFREEVVITPEDGLVTKARPDFYHSLGPGRGILAEVERGGTVNNNHDLKDVWKAHIAPDAHHLFLIVPQQNIAGNGKGRERPFMRVSTRVSAFFGDTRREVDILSAHIFGYGELVDAGASAPTASGPTPAALRAQPAGEA</sequence>
<evidence type="ECO:0000313" key="3">
    <source>
        <dbReference type="Proteomes" id="UP000276232"/>
    </source>
</evidence>
<gene>
    <name evidence="2" type="ORF">EDC03_2413</name>
</gene>
<comment type="caution">
    <text evidence="2">The sequence shown here is derived from an EMBL/GenBank/DDBJ whole genome shotgun (WGS) entry which is preliminary data.</text>
</comment>
<reference evidence="2 3" key="1">
    <citation type="journal article" date="2015" name="Stand. Genomic Sci.">
        <title>Genomic Encyclopedia of Bacterial and Archaeal Type Strains, Phase III: the genomes of soil and plant-associated and newly described type strains.</title>
        <authorList>
            <person name="Whitman W.B."/>
            <person name="Woyke T."/>
            <person name="Klenk H.P."/>
            <person name="Zhou Y."/>
            <person name="Lilburn T.G."/>
            <person name="Beck B.J."/>
            <person name="De Vos P."/>
            <person name="Vandamme P."/>
            <person name="Eisen J.A."/>
            <person name="Garrity G."/>
            <person name="Hugenholtz P."/>
            <person name="Kyrpides N.C."/>
        </authorList>
    </citation>
    <scope>NUCLEOTIDE SEQUENCE [LARGE SCALE GENOMIC DNA]</scope>
    <source>
        <strain evidence="2 3">CECT 7306</strain>
    </source>
</reference>
<dbReference type="AlphaFoldDB" id="A0A3N1GWJ0"/>
<keyword evidence="3" id="KW-1185">Reference proteome</keyword>
<dbReference type="RefSeq" id="WP_199720209.1">
    <property type="nucleotide sequence ID" value="NZ_RJKN01000006.1"/>
</dbReference>
<feature type="compositionally biased region" description="Low complexity" evidence="1">
    <location>
        <begin position="187"/>
        <end position="198"/>
    </location>
</feature>
<dbReference type="Proteomes" id="UP000276232">
    <property type="component" value="Unassembled WGS sequence"/>
</dbReference>
<accession>A0A3N1GWJ0</accession>
<name>A0A3N1GWJ0_9ACTN</name>
<dbReference type="InParanoid" id="A0A3N1GWJ0"/>
<proteinExistence type="predicted"/>
<protein>
    <recommendedName>
        <fullName evidence="4">Restriction endonuclease</fullName>
    </recommendedName>
</protein>
<evidence type="ECO:0008006" key="4">
    <source>
        <dbReference type="Google" id="ProtNLM"/>
    </source>
</evidence>
<organism evidence="2 3">
    <name type="scientific">Pseudokineococcus lusitanus</name>
    <dbReference type="NCBI Taxonomy" id="763993"/>
    <lineage>
        <taxon>Bacteria</taxon>
        <taxon>Bacillati</taxon>
        <taxon>Actinomycetota</taxon>
        <taxon>Actinomycetes</taxon>
        <taxon>Kineosporiales</taxon>
        <taxon>Kineosporiaceae</taxon>
        <taxon>Pseudokineococcus</taxon>
    </lineage>
</organism>
<evidence type="ECO:0000313" key="2">
    <source>
        <dbReference type="EMBL" id="ROP34597.1"/>
    </source>
</evidence>